<dbReference type="RefSeq" id="WP_232317592.1">
    <property type="nucleotide sequence ID" value="NZ_JARMAB010000003.1"/>
</dbReference>
<dbReference type="InterPro" id="IPR046335">
    <property type="entry name" value="LacI/GalR-like_sensor"/>
</dbReference>
<evidence type="ECO:0000259" key="4">
    <source>
        <dbReference type="PROSITE" id="PS50932"/>
    </source>
</evidence>
<accession>A0ABU6MAZ3</accession>
<evidence type="ECO:0000256" key="2">
    <source>
        <dbReference type="ARBA" id="ARBA00023125"/>
    </source>
</evidence>
<dbReference type="SUPFAM" id="SSF47413">
    <property type="entry name" value="lambda repressor-like DNA-binding domains"/>
    <property type="match status" value="1"/>
</dbReference>
<dbReference type="PROSITE" id="PS50932">
    <property type="entry name" value="HTH_LACI_2"/>
    <property type="match status" value="1"/>
</dbReference>
<keyword evidence="1" id="KW-0805">Transcription regulation</keyword>
<dbReference type="GO" id="GO:0003677">
    <property type="term" value="F:DNA binding"/>
    <property type="evidence" value="ECO:0007669"/>
    <property type="project" value="UniProtKB-KW"/>
</dbReference>
<protein>
    <submittedName>
        <fullName evidence="5">LacI family DNA-binding transcriptional regulator</fullName>
    </submittedName>
</protein>
<dbReference type="EMBL" id="JARMAB010000003">
    <property type="protein sequence ID" value="MED1201850.1"/>
    <property type="molecule type" value="Genomic_DNA"/>
</dbReference>
<keyword evidence="6" id="KW-1185">Reference proteome</keyword>
<name>A0ABU6MAZ3_9BACI</name>
<dbReference type="CDD" id="cd01392">
    <property type="entry name" value="HTH_LacI"/>
    <property type="match status" value="1"/>
</dbReference>
<keyword evidence="2 5" id="KW-0238">DNA-binding</keyword>
<dbReference type="CDD" id="cd06286">
    <property type="entry name" value="PBP1_CcpB-like"/>
    <property type="match status" value="1"/>
</dbReference>
<dbReference type="Proteomes" id="UP001341444">
    <property type="component" value="Unassembled WGS sequence"/>
</dbReference>
<dbReference type="InterPro" id="IPR010982">
    <property type="entry name" value="Lambda_DNA-bd_dom_sf"/>
</dbReference>
<feature type="domain" description="HTH lacI-type" evidence="4">
    <location>
        <begin position="10"/>
        <end position="64"/>
    </location>
</feature>
<keyword evidence="3" id="KW-0804">Transcription</keyword>
<dbReference type="Gene3D" id="1.10.260.40">
    <property type="entry name" value="lambda repressor-like DNA-binding domains"/>
    <property type="match status" value="1"/>
</dbReference>
<dbReference type="SMART" id="SM00354">
    <property type="entry name" value="HTH_LACI"/>
    <property type="match status" value="1"/>
</dbReference>
<sequence>MNKTGGREIVKISDVAKMAGLSPATVSRVLNNHPYVSEDKKKRVAEAVKKLNYFPNSSAQKLRGQKVDTIAVCMPLLTNPFFAYLLEGIDQAATDAGLQLLVCQTRYEKKKELYYLNLLKSKQVDGIILASIENQWEDIEEYTKHGPVILCNEHCRAANVSQVYLDQVYGGYLGTRYLIESGYNRIAYCRGEYASGLSLERERGYRLAIEEYGLSSREEWVFRNSTDFQSGKQVARNIANMKDKPNAVFTGSDQVAAGIIVEAKRLGFRVPEDLGVIGFDDQPVAEVTVPSLTTIRQPVQEIGKTAMELLIKEFNDELEQPKLVTLPLQLIERASAKQPTN</sequence>
<evidence type="ECO:0000256" key="1">
    <source>
        <dbReference type="ARBA" id="ARBA00023015"/>
    </source>
</evidence>
<organism evidence="5 6">
    <name type="scientific">Heyndrickxia acidicola</name>
    <dbReference type="NCBI Taxonomy" id="209389"/>
    <lineage>
        <taxon>Bacteria</taxon>
        <taxon>Bacillati</taxon>
        <taxon>Bacillota</taxon>
        <taxon>Bacilli</taxon>
        <taxon>Bacillales</taxon>
        <taxon>Bacillaceae</taxon>
        <taxon>Heyndrickxia</taxon>
    </lineage>
</organism>
<reference evidence="5 6" key="1">
    <citation type="submission" date="2023-03" db="EMBL/GenBank/DDBJ databases">
        <title>Bacillus Genome Sequencing.</title>
        <authorList>
            <person name="Dunlap C."/>
        </authorList>
    </citation>
    <scope>NUCLEOTIDE SEQUENCE [LARGE SCALE GENOMIC DNA]</scope>
    <source>
        <strain evidence="5 6">B-23453</strain>
    </source>
</reference>
<dbReference type="Gene3D" id="3.40.50.2300">
    <property type="match status" value="2"/>
</dbReference>
<evidence type="ECO:0000256" key="3">
    <source>
        <dbReference type="ARBA" id="ARBA00023163"/>
    </source>
</evidence>
<evidence type="ECO:0000313" key="6">
    <source>
        <dbReference type="Proteomes" id="UP001341444"/>
    </source>
</evidence>
<dbReference type="PANTHER" id="PTHR30146:SF136">
    <property type="entry name" value="NTD BIOSYNTHESIS OPERON REGULATOR NTDR"/>
    <property type="match status" value="1"/>
</dbReference>
<dbReference type="PANTHER" id="PTHR30146">
    <property type="entry name" value="LACI-RELATED TRANSCRIPTIONAL REPRESSOR"/>
    <property type="match status" value="1"/>
</dbReference>
<comment type="caution">
    <text evidence="5">The sequence shown here is derived from an EMBL/GenBank/DDBJ whole genome shotgun (WGS) entry which is preliminary data.</text>
</comment>
<proteinExistence type="predicted"/>
<dbReference type="Pfam" id="PF00356">
    <property type="entry name" value="LacI"/>
    <property type="match status" value="1"/>
</dbReference>
<dbReference type="InterPro" id="IPR000843">
    <property type="entry name" value="HTH_LacI"/>
</dbReference>
<dbReference type="InterPro" id="IPR028082">
    <property type="entry name" value="Peripla_BP_I"/>
</dbReference>
<dbReference type="Pfam" id="PF13377">
    <property type="entry name" value="Peripla_BP_3"/>
    <property type="match status" value="1"/>
</dbReference>
<dbReference type="SUPFAM" id="SSF53822">
    <property type="entry name" value="Periplasmic binding protein-like I"/>
    <property type="match status" value="1"/>
</dbReference>
<gene>
    <name evidence="5" type="ORF">P4T90_01965</name>
</gene>
<evidence type="ECO:0000313" key="5">
    <source>
        <dbReference type="EMBL" id="MED1201850.1"/>
    </source>
</evidence>